<dbReference type="RefSeq" id="WP_062900546.1">
    <property type="nucleotide sequence ID" value="NZ_CP013342.1"/>
</dbReference>
<evidence type="ECO:0008006" key="4">
    <source>
        <dbReference type="Google" id="ProtNLM"/>
    </source>
</evidence>
<dbReference type="AlphaFoldDB" id="A0A142VUE8"/>
<protein>
    <recommendedName>
        <fullName evidence="4">DUF1453 family protein</fullName>
    </recommendedName>
</protein>
<feature type="transmembrane region" description="Helical" evidence="1">
    <location>
        <begin position="66"/>
        <end position="83"/>
    </location>
</feature>
<reference evidence="2 3" key="2">
    <citation type="journal article" date="2016" name="Genome Announc.">
        <title>Complete Genome Sequence of Sphingopyxis terrae Strain 203-1 (NBRC 111660), a Polyethylene Glycol Degrader.</title>
        <authorList>
            <person name="Ohtsubo Y."/>
            <person name="Nonoyama S."/>
            <person name="Nagata Y."/>
            <person name="Numata M."/>
            <person name="Tsuchikane K."/>
            <person name="Hosoyama A."/>
            <person name="Yamazoe A."/>
            <person name="Tsuda M."/>
            <person name="Fujita N."/>
            <person name="Kawai F."/>
        </authorList>
    </citation>
    <scope>NUCLEOTIDE SEQUENCE [LARGE SCALE GENOMIC DNA]</scope>
    <source>
        <strain evidence="2 3">203-1</strain>
    </source>
</reference>
<name>A0A142VUE8_9SPHN</name>
<evidence type="ECO:0000256" key="1">
    <source>
        <dbReference type="SAM" id="Phobius"/>
    </source>
</evidence>
<dbReference type="EMBL" id="CP013342">
    <property type="protein sequence ID" value="AMU93342.1"/>
    <property type="molecule type" value="Genomic_DNA"/>
</dbReference>
<feature type="transmembrane region" description="Helical" evidence="1">
    <location>
        <begin position="42"/>
        <end position="60"/>
    </location>
</feature>
<feature type="transmembrane region" description="Helical" evidence="1">
    <location>
        <begin position="12"/>
        <end position="30"/>
    </location>
</feature>
<feature type="transmembrane region" description="Helical" evidence="1">
    <location>
        <begin position="133"/>
        <end position="153"/>
    </location>
</feature>
<keyword evidence="1" id="KW-1133">Transmembrane helix</keyword>
<evidence type="ECO:0000313" key="2">
    <source>
        <dbReference type="EMBL" id="AMU93342.1"/>
    </source>
</evidence>
<proteinExistence type="predicted"/>
<keyword evidence="1" id="KW-0472">Membrane</keyword>
<dbReference type="Proteomes" id="UP000076234">
    <property type="component" value="Chromosome"/>
</dbReference>
<keyword evidence="1" id="KW-0812">Transmembrane</keyword>
<sequence length="174" mass="19161">MNAGTAPSPLLHYLIPAGVVLLVLFFRLRSVGKARRLRLERLWILPTFYALLLGFIFWNAPPHGLVWIWCLVALAVGSGLGWMRGKLMQVAVDPDTHELSQTVSPAALLFFVALIFIRGVSRNMAEGVAGHGQAGLMAVTDILMAFALGFIVFQRVEIALRARRLLAAARSSRR</sequence>
<evidence type="ECO:0000313" key="3">
    <source>
        <dbReference type="Proteomes" id="UP000076234"/>
    </source>
</evidence>
<dbReference type="Pfam" id="PF07301">
    <property type="entry name" value="DUF1453"/>
    <property type="match status" value="1"/>
</dbReference>
<gene>
    <name evidence="2" type="ORF">AOA14_01845</name>
</gene>
<accession>A0A142VUE8</accession>
<organism evidence="2 3">
    <name type="scientific">Sphingopyxis terrae subsp. terrae NBRC 15098</name>
    <dbReference type="NCBI Taxonomy" id="1219058"/>
    <lineage>
        <taxon>Bacteria</taxon>
        <taxon>Pseudomonadati</taxon>
        <taxon>Pseudomonadota</taxon>
        <taxon>Alphaproteobacteria</taxon>
        <taxon>Sphingomonadales</taxon>
        <taxon>Sphingomonadaceae</taxon>
        <taxon>Sphingopyxis</taxon>
    </lineage>
</organism>
<dbReference type="STRING" id="1219058.AOA14_01845"/>
<feature type="transmembrane region" description="Helical" evidence="1">
    <location>
        <begin position="103"/>
        <end position="121"/>
    </location>
</feature>
<dbReference type="KEGG" id="ster:AOA14_01845"/>
<reference evidence="3" key="1">
    <citation type="submission" date="2015-11" db="EMBL/GenBank/DDBJ databases">
        <title>Complete genome sequence of a polyethylene glycol-degrading strain Sphingopyxis terrae strain 203-1 (NBRC 15098).</title>
        <authorList>
            <person name="Yoshiyuki O."/>
            <person name="Shouta N."/>
            <person name="Nagata Y."/>
            <person name="Numata M."/>
            <person name="Tsuchikane K."/>
            <person name="Hosoyama A."/>
            <person name="Yamazoe A."/>
            <person name="Tsuda M."/>
            <person name="Fujita N."/>
            <person name="Kawai F."/>
        </authorList>
    </citation>
    <scope>NUCLEOTIDE SEQUENCE [LARGE SCALE GENOMIC DNA]</scope>
    <source>
        <strain evidence="3">203-1</strain>
    </source>
</reference>
<dbReference type="InterPro" id="IPR058247">
    <property type="entry name" value="DUF1453"/>
</dbReference>